<accession>A0ABD2ZCV4</accession>
<gene>
    <name evidence="2" type="ORF">ACH5RR_023543</name>
</gene>
<evidence type="ECO:0000313" key="3">
    <source>
        <dbReference type="Proteomes" id="UP001630127"/>
    </source>
</evidence>
<sequence length="99" mass="10654">MLKEFTKKVFSMGFILACDHLVKNPDLYEGLPYDASVTKNVINGLQAQFKAPVLIPENCEATALIQVTGPEAESEPVNQASTSSVESSTSAPQTKVILL</sequence>
<proteinExistence type="predicted"/>
<evidence type="ECO:0000256" key="1">
    <source>
        <dbReference type="SAM" id="MobiDB-lite"/>
    </source>
</evidence>
<name>A0ABD2ZCV4_9GENT</name>
<keyword evidence="3" id="KW-1185">Reference proteome</keyword>
<dbReference type="Proteomes" id="UP001630127">
    <property type="component" value="Unassembled WGS sequence"/>
</dbReference>
<organism evidence="2 3">
    <name type="scientific">Cinchona calisaya</name>
    <dbReference type="NCBI Taxonomy" id="153742"/>
    <lineage>
        <taxon>Eukaryota</taxon>
        <taxon>Viridiplantae</taxon>
        <taxon>Streptophyta</taxon>
        <taxon>Embryophyta</taxon>
        <taxon>Tracheophyta</taxon>
        <taxon>Spermatophyta</taxon>
        <taxon>Magnoliopsida</taxon>
        <taxon>eudicotyledons</taxon>
        <taxon>Gunneridae</taxon>
        <taxon>Pentapetalae</taxon>
        <taxon>asterids</taxon>
        <taxon>lamiids</taxon>
        <taxon>Gentianales</taxon>
        <taxon>Rubiaceae</taxon>
        <taxon>Cinchonoideae</taxon>
        <taxon>Cinchoneae</taxon>
        <taxon>Cinchona</taxon>
    </lineage>
</organism>
<protein>
    <submittedName>
        <fullName evidence="2">Uncharacterized protein</fullName>
    </submittedName>
</protein>
<feature type="region of interest" description="Disordered" evidence="1">
    <location>
        <begin position="70"/>
        <end position="99"/>
    </location>
</feature>
<feature type="compositionally biased region" description="Low complexity" evidence="1">
    <location>
        <begin position="81"/>
        <end position="90"/>
    </location>
</feature>
<evidence type="ECO:0000313" key="2">
    <source>
        <dbReference type="EMBL" id="KAL3516641.1"/>
    </source>
</evidence>
<reference evidence="2 3" key="1">
    <citation type="submission" date="2024-11" db="EMBL/GenBank/DDBJ databases">
        <title>A near-complete genome assembly of Cinchona calisaya.</title>
        <authorList>
            <person name="Lian D.C."/>
            <person name="Zhao X.W."/>
            <person name="Wei L."/>
        </authorList>
    </citation>
    <scope>NUCLEOTIDE SEQUENCE [LARGE SCALE GENOMIC DNA]</scope>
    <source>
        <tissue evidence="2">Nenye</tissue>
    </source>
</reference>
<comment type="caution">
    <text evidence="2">The sequence shown here is derived from an EMBL/GenBank/DDBJ whole genome shotgun (WGS) entry which is preliminary data.</text>
</comment>
<dbReference type="AlphaFoldDB" id="A0ABD2ZCV4"/>
<dbReference type="EMBL" id="JBJUIK010000010">
    <property type="protein sequence ID" value="KAL3516641.1"/>
    <property type="molecule type" value="Genomic_DNA"/>
</dbReference>